<reference evidence="2 3" key="1">
    <citation type="submission" date="2021-01" db="EMBL/GenBank/DDBJ databases">
        <title>Chromosome-level genome assembly of a human fungal pathogen reveals clustering of transcriptionally co-regulated genes.</title>
        <authorList>
            <person name="Voorhies M."/>
            <person name="Cohen S."/>
            <person name="Shea T.P."/>
            <person name="Petrus S."/>
            <person name="Munoz J.F."/>
            <person name="Poplawski S."/>
            <person name="Goldman W.E."/>
            <person name="Michael T."/>
            <person name="Cuomo C.A."/>
            <person name="Sil A."/>
            <person name="Beyhan S."/>
        </authorList>
    </citation>
    <scope>NUCLEOTIDE SEQUENCE [LARGE SCALE GENOMIC DNA]</scope>
    <source>
        <strain evidence="2 3">G184AR</strain>
    </source>
</reference>
<comment type="caution">
    <text evidence="2">The sequence shown here is derived from an EMBL/GenBank/DDBJ whole genome shotgun (WGS) entry which is preliminary data.</text>
</comment>
<feature type="signal peptide" evidence="1">
    <location>
        <begin position="1"/>
        <end position="23"/>
    </location>
</feature>
<dbReference type="AlphaFoldDB" id="A0A8H7Y8H8"/>
<dbReference type="VEuPathDB" id="FungiDB:I7I52_11528"/>
<organism evidence="2 3">
    <name type="scientific">Ajellomyces capsulatus</name>
    <name type="common">Darling's disease fungus</name>
    <name type="synonym">Histoplasma capsulatum</name>
    <dbReference type="NCBI Taxonomy" id="5037"/>
    <lineage>
        <taxon>Eukaryota</taxon>
        <taxon>Fungi</taxon>
        <taxon>Dikarya</taxon>
        <taxon>Ascomycota</taxon>
        <taxon>Pezizomycotina</taxon>
        <taxon>Eurotiomycetes</taxon>
        <taxon>Eurotiomycetidae</taxon>
        <taxon>Onygenales</taxon>
        <taxon>Ajellomycetaceae</taxon>
        <taxon>Histoplasma</taxon>
    </lineage>
</organism>
<keyword evidence="1" id="KW-0732">Signal</keyword>
<dbReference type="EMBL" id="JAEVHI010000007">
    <property type="protein sequence ID" value="KAG5287680.1"/>
    <property type="molecule type" value="Genomic_DNA"/>
</dbReference>
<proteinExistence type="predicted"/>
<evidence type="ECO:0008006" key="4">
    <source>
        <dbReference type="Google" id="ProtNLM"/>
    </source>
</evidence>
<evidence type="ECO:0000256" key="1">
    <source>
        <dbReference type="SAM" id="SignalP"/>
    </source>
</evidence>
<accession>A0A8H7Y8H8</accession>
<name>A0A8H7Y8H8_AJECA</name>
<evidence type="ECO:0000313" key="3">
    <source>
        <dbReference type="Proteomes" id="UP000670092"/>
    </source>
</evidence>
<dbReference type="OrthoDB" id="10660638at2759"/>
<feature type="chain" id="PRO_5034996557" description="Integral membrane protein" evidence="1">
    <location>
        <begin position="24"/>
        <end position="241"/>
    </location>
</feature>
<evidence type="ECO:0000313" key="2">
    <source>
        <dbReference type="EMBL" id="KAG5287680.1"/>
    </source>
</evidence>
<sequence length="241" mass="27161">MQALFSFIHVLLTTSGLITWSLESNTDQPTTNRTANRARAGSALFDVRMYCSEHSGAHNGRAYKVKQQNTNLNYCQYLHAYKQGGTGFPGLPSIKMSVIISNALNVFCFYMLVSYINLISCSFRWEDFWLYLTDYLKNKLEGMCRNLLMPAVMVTSWMAFQITAISSNQSGRSGNKVAIMKMGHSTTTMSFPLTTQNRSLYYRSSGTAAKKSDGKTWVISVSGSIRLRWSRLLRASHPTLH</sequence>
<gene>
    <name evidence="2" type="ORF">I7I52_11528</name>
</gene>
<protein>
    <recommendedName>
        <fullName evidence="4">Integral membrane protein</fullName>
    </recommendedName>
</protein>
<dbReference type="Proteomes" id="UP000670092">
    <property type="component" value="Unassembled WGS sequence"/>
</dbReference>